<gene>
    <name evidence="2" type="ORF">D9753_16040</name>
</gene>
<feature type="compositionally biased region" description="Low complexity" evidence="1">
    <location>
        <begin position="42"/>
        <end position="55"/>
    </location>
</feature>
<dbReference type="AlphaFoldDB" id="A0A3G2JCY2"/>
<evidence type="ECO:0000256" key="1">
    <source>
        <dbReference type="SAM" id="MobiDB-lite"/>
    </source>
</evidence>
<evidence type="ECO:0000313" key="2">
    <source>
        <dbReference type="EMBL" id="AYN40178.1"/>
    </source>
</evidence>
<evidence type="ECO:0000313" key="3">
    <source>
        <dbReference type="Proteomes" id="UP000268329"/>
    </source>
</evidence>
<sequence length="90" mass="9390">MAIHPPRDYGRAVGGGTAWGPHPLVYFCVPDRFTGPDPDGSRTGTGRVTGRGTARSLRVTARADRSHDADPDGSPPADRAGSQYAARTGS</sequence>
<accession>A0A3G2JCY2</accession>
<dbReference type="Proteomes" id="UP000268329">
    <property type="component" value="Chromosome"/>
</dbReference>
<proteinExistence type="predicted"/>
<dbReference type="EMBL" id="CP033073">
    <property type="protein sequence ID" value="AYN40178.1"/>
    <property type="molecule type" value="Genomic_DNA"/>
</dbReference>
<feature type="compositionally biased region" description="Basic and acidic residues" evidence="1">
    <location>
        <begin position="61"/>
        <end position="70"/>
    </location>
</feature>
<dbReference type="KEGG" id="sdd:D9753_16040"/>
<feature type="region of interest" description="Disordered" evidence="1">
    <location>
        <begin position="33"/>
        <end position="90"/>
    </location>
</feature>
<reference evidence="2 3" key="1">
    <citation type="submission" date="2018-10" db="EMBL/GenBank/DDBJ databases">
        <title>The genome of Streptomyces dangxiongensis Z022.</title>
        <authorList>
            <person name="Zhang B."/>
        </authorList>
    </citation>
    <scope>NUCLEOTIDE SEQUENCE [LARGE SCALE GENOMIC DNA]</scope>
    <source>
        <strain evidence="2 3">Z022</strain>
    </source>
</reference>
<name>A0A3G2JCY2_9ACTN</name>
<keyword evidence="3" id="KW-1185">Reference proteome</keyword>
<protein>
    <submittedName>
        <fullName evidence="2">Uncharacterized protein</fullName>
    </submittedName>
</protein>
<organism evidence="2 3">
    <name type="scientific">Streptomyces dangxiongensis</name>
    <dbReference type="NCBI Taxonomy" id="1442032"/>
    <lineage>
        <taxon>Bacteria</taxon>
        <taxon>Bacillati</taxon>
        <taxon>Actinomycetota</taxon>
        <taxon>Actinomycetes</taxon>
        <taxon>Kitasatosporales</taxon>
        <taxon>Streptomycetaceae</taxon>
        <taxon>Streptomyces</taxon>
    </lineage>
</organism>